<proteinExistence type="inferred from homology"/>
<evidence type="ECO:0000256" key="2">
    <source>
        <dbReference type="ARBA" id="ARBA00022670"/>
    </source>
</evidence>
<dbReference type="Gene3D" id="3.50.30.30">
    <property type="match status" value="1"/>
</dbReference>
<dbReference type="PRINTS" id="PR00723">
    <property type="entry name" value="SUBTILISIN"/>
</dbReference>
<dbReference type="Pfam" id="PF17766">
    <property type="entry name" value="fn3_6"/>
    <property type="match status" value="1"/>
</dbReference>
<dbReference type="PANTHER" id="PTHR10795">
    <property type="entry name" value="PROPROTEIN CONVERTASE SUBTILISIN/KEXIN"/>
    <property type="match status" value="1"/>
</dbReference>
<evidence type="ECO:0000259" key="12">
    <source>
        <dbReference type="Pfam" id="PF17766"/>
    </source>
</evidence>
<feature type="active site" description="Charge relay system" evidence="6 7">
    <location>
        <position position="224"/>
    </location>
</feature>
<reference evidence="13" key="1">
    <citation type="submission" date="2020-02" db="EMBL/GenBank/DDBJ databases">
        <authorList>
            <person name="Scholz U."/>
            <person name="Mascher M."/>
            <person name="Fiebig A."/>
        </authorList>
    </citation>
    <scope>NUCLEOTIDE SEQUENCE</scope>
</reference>
<feature type="domain" description="Subtilisin-like protease fibronectin type-III" evidence="12">
    <location>
        <begin position="675"/>
        <end position="770"/>
    </location>
</feature>
<feature type="domain" description="Peptidase S8/S53" evidence="9">
    <location>
        <begin position="145"/>
        <end position="604"/>
    </location>
</feature>
<dbReference type="AlphaFoldDB" id="A0A7I8LHT7"/>
<dbReference type="Pfam" id="PF05922">
    <property type="entry name" value="Inhibitor_I9"/>
    <property type="match status" value="1"/>
</dbReference>
<comment type="similarity">
    <text evidence="1 7">Belongs to the peptidase S8 family.</text>
</comment>
<dbReference type="OrthoDB" id="206201at2759"/>
<evidence type="ECO:0000313" key="13">
    <source>
        <dbReference type="EMBL" id="CAA7409591.1"/>
    </source>
</evidence>
<evidence type="ECO:0000259" key="11">
    <source>
        <dbReference type="Pfam" id="PF05922"/>
    </source>
</evidence>
<dbReference type="FunFam" id="3.50.30.30:FF:000005">
    <property type="entry name" value="subtilisin-like protease SBT1.5"/>
    <property type="match status" value="1"/>
</dbReference>
<dbReference type="CDD" id="cd04852">
    <property type="entry name" value="Peptidases_S8_3"/>
    <property type="match status" value="1"/>
</dbReference>
<feature type="active site" description="Charge relay system" evidence="6 7">
    <location>
        <position position="562"/>
    </location>
</feature>
<dbReference type="Pfam" id="PF02225">
    <property type="entry name" value="PA"/>
    <property type="match status" value="1"/>
</dbReference>
<feature type="domain" description="Inhibitor I9" evidence="11">
    <location>
        <begin position="31"/>
        <end position="117"/>
    </location>
</feature>
<dbReference type="SUPFAM" id="SSF52743">
    <property type="entry name" value="Subtilisin-like"/>
    <property type="match status" value="1"/>
</dbReference>
<keyword evidence="2 7" id="KW-0645">Protease</keyword>
<dbReference type="FunFam" id="2.60.40.2310:FF:000002">
    <property type="entry name" value="p69E protein-like"/>
    <property type="match status" value="1"/>
</dbReference>
<evidence type="ECO:0000256" key="8">
    <source>
        <dbReference type="SAM" id="SignalP"/>
    </source>
</evidence>
<evidence type="ECO:0000256" key="3">
    <source>
        <dbReference type="ARBA" id="ARBA00022729"/>
    </source>
</evidence>
<keyword evidence="5 7" id="KW-0720">Serine protease</keyword>
<gene>
    <name evidence="13" type="ORF">SI8410_16020269</name>
</gene>
<dbReference type="InterPro" id="IPR045051">
    <property type="entry name" value="SBT"/>
</dbReference>
<dbReference type="InterPro" id="IPR037045">
    <property type="entry name" value="S8pro/Inhibitor_I9_sf"/>
</dbReference>
<dbReference type="GO" id="GO:0006508">
    <property type="term" value="P:proteolysis"/>
    <property type="evidence" value="ECO:0007669"/>
    <property type="project" value="UniProtKB-KW"/>
</dbReference>
<evidence type="ECO:0000256" key="5">
    <source>
        <dbReference type="ARBA" id="ARBA00022825"/>
    </source>
</evidence>
<evidence type="ECO:0000256" key="1">
    <source>
        <dbReference type="ARBA" id="ARBA00011073"/>
    </source>
</evidence>
<dbReference type="PROSITE" id="PS51892">
    <property type="entry name" value="SUBTILASE"/>
    <property type="match status" value="1"/>
</dbReference>
<dbReference type="InterPro" id="IPR015500">
    <property type="entry name" value="Peptidase_S8_subtilisin-rel"/>
</dbReference>
<accession>A0A7I8LHT7</accession>
<feature type="active site" description="Charge relay system" evidence="6 7">
    <location>
        <position position="154"/>
    </location>
</feature>
<evidence type="ECO:0000256" key="4">
    <source>
        <dbReference type="ARBA" id="ARBA00022801"/>
    </source>
</evidence>
<feature type="domain" description="PA" evidence="10">
    <location>
        <begin position="402"/>
        <end position="473"/>
    </location>
</feature>
<sequence length="773" mass="82172">MGSSPRKVPLSLLWFLVCALLQTPSSAVRKSYVVYMGGHLHSREEVSLIKADVVTASHHEFLESFVGSREKARDAIFYSYTRHINGFAAHLEEEEAIEISKSPGVMAVFPNKKHELHTTRSWEFLGLENEGTVYEDSIWRKARLGEDTIIGNLDTGVWPESASFNDEGLGPIPSRWKGTCESGPSDPIHCNRKLIGARFFNKGYVAAGGTLTASQITSRDTNGHGTHTLSTAAGRFVPDASILGFGNGTAKGGAPSARVAAYKVCWEPIDDGGCFDADILAAFDQAIEDGVDVLSVSIGQRAENYSSDGLAIGSFHAVKNGITVVCSGGNTGPSWGTVRNVAPWILTVGASTMDREFISYAILGNGVQLKGQSLSTSSLPANLSYPLISGTDARAGNSTPDEARLCFLGSLDPEKVKGKIVACRFGNVSSVEKGQTVLLAGGVGVIVTSPATLGNHVPANPHVLPAVELSYGNSLFLDNYINSSTNPVARIIPPTTVVGTKPAPFMAYFSSRGPNPVDPEILKPDITAPGVSVLAAFTEAVGPSDNFFDDRRVRFNVLSGTSMSCPHISGVAGLLKTLHPDWSPAAIKSAIMTTATTDDNLGKPILDSFFLTATPFSYGSGHVRPNLAMDPGLVYDLTMEDYLMFLCALRYTSGQVATFYGAPFACPPIPPRLLDLNYPSISVPRLSAPTIVTRKVKNVGSPGTYTAQVTAPSGTLVNVTPATLVFNKYGQEEAFKVTIEAVTGPQASRYVYGVLTWSDGVHNVSSPIVVGIV</sequence>
<keyword evidence="4 7" id="KW-0378">Hydrolase</keyword>
<dbReference type="CDD" id="cd02120">
    <property type="entry name" value="PA_subtilisin_like"/>
    <property type="match status" value="1"/>
</dbReference>
<dbReference type="FunFam" id="3.40.50.200:FF:000006">
    <property type="entry name" value="Subtilisin-like protease SBT1.5"/>
    <property type="match status" value="1"/>
</dbReference>
<dbReference type="Pfam" id="PF00082">
    <property type="entry name" value="Peptidase_S8"/>
    <property type="match status" value="1"/>
</dbReference>
<dbReference type="EMBL" id="LR746279">
    <property type="protein sequence ID" value="CAA7409591.1"/>
    <property type="molecule type" value="Genomic_DNA"/>
</dbReference>
<dbReference type="InterPro" id="IPR036852">
    <property type="entry name" value="Peptidase_S8/S53_dom_sf"/>
</dbReference>
<dbReference type="Proteomes" id="UP000663760">
    <property type="component" value="Chromosome 16"/>
</dbReference>
<feature type="signal peptide" evidence="8">
    <location>
        <begin position="1"/>
        <end position="27"/>
    </location>
</feature>
<evidence type="ECO:0000259" key="9">
    <source>
        <dbReference type="Pfam" id="PF00082"/>
    </source>
</evidence>
<keyword evidence="3 8" id="KW-0732">Signal</keyword>
<organism evidence="13 14">
    <name type="scientific">Spirodela intermedia</name>
    <name type="common">Intermediate duckweed</name>
    <dbReference type="NCBI Taxonomy" id="51605"/>
    <lineage>
        <taxon>Eukaryota</taxon>
        <taxon>Viridiplantae</taxon>
        <taxon>Streptophyta</taxon>
        <taxon>Embryophyta</taxon>
        <taxon>Tracheophyta</taxon>
        <taxon>Spermatophyta</taxon>
        <taxon>Magnoliopsida</taxon>
        <taxon>Liliopsida</taxon>
        <taxon>Araceae</taxon>
        <taxon>Lemnoideae</taxon>
        <taxon>Spirodela</taxon>
    </lineage>
</organism>
<dbReference type="Gene3D" id="3.40.50.200">
    <property type="entry name" value="Peptidase S8/S53 domain"/>
    <property type="match status" value="1"/>
</dbReference>
<dbReference type="InterPro" id="IPR010259">
    <property type="entry name" value="S8pro/Inhibitor_I9"/>
</dbReference>
<dbReference type="InterPro" id="IPR041469">
    <property type="entry name" value="Subtilisin-like_FN3"/>
</dbReference>
<dbReference type="InterPro" id="IPR003137">
    <property type="entry name" value="PA_domain"/>
</dbReference>
<evidence type="ECO:0000259" key="10">
    <source>
        <dbReference type="Pfam" id="PF02225"/>
    </source>
</evidence>
<evidence type="ECO:0000313" key="14">
    <source>
        <dbReference type="Proteomes" id="UP000663760"/>
    </source>
</evidence>
<dbReference type="InterPro" id="IPR023828">
    <property type="entry name" value="Peptidase_S8_Ser-AS"/>
</dbReference>
<name>A0A7I8LHT7_SPIIN</name>
<keyword evidence="14" id="KW-1185">Reference proteome</keyword>
<evidence type="ECO:0000256" key="7">
    <source>
        <dbReference type="PROSITE-ProRule" id="PRU01240"/>
    </source>
</evidence>
<dbReference type="Gene3D" id="3.30.70.80">
    <property type="entry name" value="Peptidase S8 propeptide/proteinase inhibitor I9"/>
    <property type="match status" value="1"/>
</dbReference>
<dbReference type="PROSITE" id="PS00138">
    <property type="entry name" value="SUBTILASE_SER"/>
    <property type="match status" value="1"/>
</dbReference>
<dbReference type="InterPro" id="IPR034197">
    <property type="entry name" value="Peptidases_S8_3"/>
</dbReference>
<dbReference type="Gene3D" id="2.60.40.2310">
    <property type="match status" value="1"/>
</dbReference>
<feature type="chain" id="PRO_5029849236" evidence="8">
    <location>
        <begin position="28"/>
        <end position="773"/>
    </location>
</feature>
<dbReference type="FunFam" id="3.30.70.80:FF:000002">
    <property type="entry name" value="Subtilisin-like protease SBT5.3"/>
    <property type="match status" value="1"/>
</dbReference>
<dbReference type="GO" id="GO:0004252">
    <property type="term" value="F:serine-type endopeptidase activity"/>
    <property type="evidence" value="ECO:0007669"/>
    <property type="project" value="UniProtKB-UniRule"/>
</dbReference>
<evidence type="ECO:0000256" key="6">
    <source>
        <dbReference type="PIRSR" id="PIRSR615500-1"/>
    </source>
</evidence>
<protein>
    <submittedName>
        <fullName evidence="13">Uncharacterized protein</fullName>
    </submittedName>
</protein>
<dbReference type="InterPro" id="IPR000209">
    <property type="entry name" value="Peptidase_S8/S53_dom"/>
</dbReference>